<accession>A0ABN1JKQ9</accession>
<keyword evidence="2" id="KW-1185">Reference proteome</keyword>
<evidence type="ECO:0000313" key="2">
    <source>
        <dbReference type="Proteomes" id="UP001501510"/>
    </source>
</evidence>
<dbReference type="InterPro" id="IPR049585">
    <property type="entry name" value="CdiI_EcoliA0-like"/>
</dbReference>
<organism evidence="1 2">
    <name type="scientific">Clostridium oceanicum</name>
    <dbReference type="NCBI Taxonomy" id="1543"/>
    <lineage>
        <taxon>Bacteria</taxon>
        <taxon>Bacillati</taxon>
        <taxon>Bacillota</taxon>
        <taxon>Clostridia</taxon>
        <taxon>Eubacteriales</taxon>
        <taxon>Clostridiaceae</taxon>
        <taxon>Clostridium</taxon>
    </lineage>
</organism>
<dbReference type="EMBL" id="BAAACG010000010">
    <property type="protein sequence ID" value="GAA0741806.1"/>
    <property type="molecule type" value="Genomic_DNA"/>
</dbReference>
<sequence>MNIHIIWDEANLPIIKSNLSNVIDVIDDTIAVSFDTWLFSSNGEFVIEFYHDGQTIIGLK</sequence>
<gene>
    <name evidence="1" type="ORF">GCM10008906_23480</name>
</gene>
<dbReference type="Proteomes" id="UP001501510">
    <property type="component" value="Unassembled WGS sequence"/>
</dbReference>
<protein>
    <submittedName>
        <fullName evidence="1">Uncharacterized protein</fullName>
    </submittedName>
</protein>
<reference evidence="1 2" key="1">
    <citation type="journal article" date="2019" name="Int. J. Syst. Evol. Microbiol.">
        <title>The Global Catalogue of Microorganisms (GCM) 10K type strain sequencing project: providing services to taxonomists for standard genome sequencing and annotation.</title>
        <authorList>
            <consortium name="The Broad Institute Genomics Platform"/>
            <consortium name="The Broad Institute Genome Sequencing Center for Infectious Disease"/>
            <person name="Wu L."/>
            <person name="Ma J."/>
        </authorList>
    </citation>
    <scope>NUCLEOTIDE SEQUENCE [LARGE SCALE GENOMIC DNA]</scope>
    <source>
        <strain evidence="1 2">JCM 1407</strain>
    </source>
</reference>
<evidence type="ECO:0000313" key="1">
    <source>
        <dbReference type="EMBL" id="GAA0741806.1"/>
    </source>
</evidence>
<proteinExistence type="predicted"/>
<dbReference type="Pfam" id="PF24172">
    <property type="entry name" value="CdiI_ImmP"/>
    <property type="match status" value="1"/>
</dbReference>
<name>A0ABN1JKQ9_9CLOT</name>
<comment type="caution">
    <text evidence="1">The sequence shown here is derived from an EMBL/GenBank/DDBJ whole genome shotgun (WGS) entry which is preliminary data.</text>
</comment>